<dbReference type="InterPro" id="IPR004837">
    <property type="entry name" value="NaCa_Exmemb"/>
</dbReference>
<dbReference type="STRING" id="1403537.Q428_04435"/>
<keyword evidence="5 9" id="KW-0106">Calcium</keyword>
<keyword evidence="12" id="KW-1185">Reference proteome</keyword>
<keyword evidence="4 9" id="KW-0812">Transmembrane</keyword>
<dbReference type="InterPro" id="IPR004713">
    <property type="entry name" value="CaH_exchang"/>
</dbReference>
<feature type="transmembrane region" description="Helical" evidence="9">
    <location>
        <begin position="240"/>
        <end position="263"/>
    </location>
</feature>
<evidence type="ECO:0000256" key="5">
    <source>
        <dbReference type="ARBA" id="ARBA00022837"/>
    </source>
</evidence>
<keyword evidence="3 9" id="KW-0109">Calcium transport</keyword>
<dbReference type="EMBL" id="AZQP01000009">
    <property type="protein sequence ID" value="EYE89053.1"/>
    <property type="molecule type" value="Genomic_DNA"/>
</dbReference>
<dbReference type="PANTHER" id="PTHR31503:SF22">
    <property type="entry name" value="VACUOLAR CALCIUM ION TRANSPORTER"/>
    <property type="match status" value="1"/>
</dbReference>
<dbReference type="NCBIfam" id="TIGR00378">
    <property type="entry name" value="cax"/>
    <property type="match status" value="1"/>
</dbReference>
<keyword evidence="9" id="KW-0050">Antiport</keyword>
<organism evidence="11 12">
    <name type="scientific">Fervidicella metallireducens AeB</name>
    <dbReference type="NCBI Taxonomy" id="1403537"/>
    <lineage>
        <taxon>Bacteria</taxon>
        <taxon>Bacillati</taxon>
        <taxon>Bacillota</taxon>
        <taxon>Clostridia</taxon>
        <taxon>Eubacteriales</taxon>
        <taxon>Clostridiaceae</taxon>
        <taxon>Fervidicella</taxon>
    </lineage>
</organism>
<evidence type="ECO:0000256" key="8">
    <source>
        <dbReference type="ARBA" id="ARBA00023136"/>
    </source>
</evidence>
<comment type="similarity">
    <text evidence="9">Belongs to the Ca(2+):cation antiporter (CaCA) (TC 2.A.19) family.</text>
</comment>
<comment type="caution">
    <text evidence="9">Lacks conserved residue(s) required for the propagation of feature annotation.</text>
</comment>
<comment type="caution">
    <text evidence="11">The sequence shown here is derived from an EMBL/GenBank/DDBJ whole genome shotgun (WGS) entry which is preliminary data.</text>
</comment>
<protein>
    <recommendedName>
        <fullName evidence="9">Ca(2+)/H(+) antiporter</fullName>
    </recommendedName>
</protein>
<keyword evidence="2 9" id="KW-0813">Transport</keyword>
<evidence type="ECO:0000256" key="2">
    <source>
        <dbReference type="ARBA" id="ARBA00022448"/>
    </source>
</evidence>
<dbReference type="AlphaFoldDB" id="A0A017RWD7"/>
<dbReference type="Gene3D" id="1.20.1420.30">
    <property type="entry name" value="NCX, central ion-binding region"/>
    <property type="match status" value="1"/>
</dbReference>
<dbReference type="GO" id="GO:0012505">
    <property type="term" value="C:endomembrane system"/>
    <property type="evidence" value="ECO:0007669"/>
    <property type="project" value="UniProtKB-SubCell"/>
</dbReference>
<evidence type="ECO:0000256" key="6">
    <source>
        <dbReference type="ARBA" id="ARBA00022989"/>
    </source>
</evidence>
<accession>A0A017RWD7</accession>
<dbReference type="GO" id="GO:0015369">
    <property type="term" value="F:calcium:proton antiporter activity"/>
    <property type="evidence" value="ECO:0007669"/>
    <property type="project" value="UniProtKB-UniRule"/>
</dbReference>
<feature type="transmembrane region" description="Helical" evidence="9">
    <location>
        <begin position="202"/>
        <end position="220"/>
    </location>
</feature>
<evidence type="ECO:0000313" key="11">
    <source>
        <dbReference type="EMBL" id="EYE89053.1"/>
    </source>
</evidence>
<feature type="transmembrane region" description="Helical" evidence="9">
    <location>
        <begin position="86"/>
        <end position="107"/>
    </location>
</feature>
<dbReference type="Pfam" id="PF01699">
    <property type="entry name" value="Na_Ca_ex"/>
    <property type="match status" value="2"/>
</dbReference>
<reference evidence="11 12" key="1">
    <citation type="journal article" date="2014" name="Genome Announc.">
        <title>Draft Genome Sequence of Fervidicella metallireducens Strain AeBT, an Iron-Reducing Thermoanaerobe from the Great Artesian Basin.</title>
        <authorList>
            <person name="Patel B.K."/>
        </authorList>
    </citation>
    <scope>NUCLEOTIDE SEQUENCE [LARGE SCALE GENOMIC DNA]</scope>
    <source>
        <strain evidence="11 12">AeB</strain>
    </source>
</reference>
<gene>
    <name evidence="11" type="ORF">Q428_04435</name>
</gene>
<feature type="transmembrane region" description="Helical" evidence="9">
    <location>
        <begin position="304"/>
        <end position="323"/>
    </location>
</feature>
<feature type="transmembrane region" description="Helical" evidence="9">
    <location>
        <begin position="6"/>
        <end position="32"/>
    </location>
</feature>
<dbReference type="InterPro" id="IPR044880">
    <property type="entry name" value="NCX_ion-bd_dom_sf"/>
</dbReference>
<feature type="domain" description="Sodium/calcium exchanger membrane region" evidence="10">
    <location>
        <begin position="21"/>
        <end position="172"/>
    </location>
</feature>
<comment type="function">
    <text evidence="9">Ca(+)/H(+) antiporter that extrudes calcium in exchange for external protons.</text>
</comment>
<feature type="transmembrane region" description="Helical" evidence="9">
    <location>
        <begin position="330"/>
        <end position="349"/>
    </location>
</feature>
<evidence type="ECO:0000313" key="12">
    <source>
        <dbReference type="Proteomes" id="UP000019681"/>
    </source>
</evidence>
<evidence type="ECO:0000256" key="7">
    <source>
        <dbReference type="ARBA" id="ARBA00023065"/>
    </source>
</evidence>
<evidence type="ECO:0000256" key="3">
    <source>
        <dbReference type="ARBA" id="ARBA00022568"/>
    </source>
</evidence>
<proteinExistence type="inferred from homology"/>
<feature type="transmembrane region" description="Helical" evidence="9">
    <location>
        <begin position="154"/>
        <end position="174"/>
    </location>
</feature>
<keyword evidence="7 9" id="KW-0406">Ion transport</keyword>
<evidence type="ECO:0000256" key="4">
    <source>
        <dbReference type="ARBA" id="ARBA00022692"/>
    </source>
</evidence>
<feature type="transmembrane region" description="Helical" evidence="9">
    <location>
        <begin position="119"/>
        <end position="139"/>
    </location>
</feature>
<dbReference type="PANTHER" id="PTHR31503">
    <property type="entry name" value="VACUOLAR CALCIUM ION TRANSPORTER"/>
    <property type="match status" value="1"/>
</dbReference>
<keyword evidence="6 9" id="KW-1133">Transmembrane helix</keyword>
<dbReference type="InterPro" id="IPR004798">
    <property type="entry name" value="CAX-like"/>
</dbReference>
<evidence type="ECO:0000256" key="9">
    <source>
        <dbReference type="RuleBase" id="RU365028"/>
    </source>
</evidence>
<evidence type="ECO:0000256" key="1">
    <source>
        <dbReference type="ARBA" id="ARBA00004127"/>
    </source>
</evidence>
<sequence>MKYLYIFLPVSILLYKLNFFTLCFFVTILAVIPISSSICKYTDIFSEQLGDKVGGLLNATAGNIPELIISYFALKSGMFELVKSGLIGSIIGNLLLVEGISIFLGGLKYNEQKFSREFARTNFGLLFLALTGIIIASTYKRSFFNNGNFKEMSYGISIILLLVYFLGLIFSLITHRNLFIFTCKNEEEAIDKNVTGNRQLRFFLTLISFIFTFLFLIIEGNILVKLIEYISLSYGFSQNFLGIIIIPMVGNVAEYSTAILMALKNKINLCIEIAIGSGMQIALFAMPFLVLIGLTYGYTIDLSYNLYQITSLIIAIGLSFFVFQDGKTFWIEGAILLASYFIIALGYLFM</sequence>
<feature type="transmembrane region" description="Helical" evidence="9">
    <location>
        <begin position="275"/>
        <end position="298"/>
    </location>
</feature>
<keyword evidence="8 9" id="KW-0472">Membrane</keyword>
<feature type="domain" description="Sodium/calcium exchanger membrane region" evidence="10">
    <location>
        <begin position="206"/>
        <end position="345"/>
    </location>
</feature>
<dbReference type="GO" id="GO:0006874">
    <property type="term" value="P:intracellular calcium ion homeostasis"/>
    <property type="evidence" value="ECO:0007669"/>
    <property type="project" value="TreeGrafter"/>
</dbReference>
<evidence type="ECO:0000259" key="10">
    <source>
        <dbReference type="Pfam" id="PF01699"/>
    </source>
</evidence>
<dbReference type="GO" id="GO:0016020">
    <property type="term" value="C:membrane"/>
    <property type="evidence" value="ECO:0007669"/>
    <property type="project" value="InterPro"/>
</dbReference>
<dbReference type="Proteomes" id="UP000019681">
    <property type="component" value="Unassembled WGS sequence"/>
</dbReference>
<name>A0A017RWD7_9CLOT</name>
<comment type="subcellular location">
    <subcellularLocation>
        <location evidence="1">Endomembrane system</location>
        <topology evidence="1">Multi-pass membrane protein</topology>
    </subcellularLocation>
</comment>